<dbReference type="CDD" id="cd06558">
    <property type="entry name" value="crotonase-like"/>
    <property type="match status" value="1"/>
</dbReference>
<dbReference type="InterPro" id="IPR029045">
    <property type="entry name" value="ClpP/crotonase-like_dom_sf"/>
</dbReference>
<dbReference type="GO" id="GO:0006635">
    <property type="term" value="P:fatty acid beta-oxidation"/>
    <property type="evidence" value="ECO:0007669"/>
    <property type="project" value="TreeGrafter"/>
</dbReference>
<keyword evidence="4" id="KW-1185">Reference proteome</keyword>
<dbReference type="OrthoDB" id="5389341at2"/>
<evidence type="ECO:0000313" key="4">
    <source>
        <dbReference type="Proteomes" id="UP000294555"/>
    </source>
</evidence>
<name>A0A4R1N4K5_9GAMM</name>
<dbReference type="Pfam" id="PF00378">
    <property type="entry name" value="ECH_1"/>
    <property type="match status" value="1"/>
</dbReference>
<organism evidence="3 4">
    <name type="scientific">Sodalis ligni</name>
    <dbReference type="NCBI Taxonomy" id="2697027"/>
    <lineage>
        <taxon>Bacteria</taxon>
        <taxon>Pseudomonadati</taxon>
        <taxon>Pseudomonadota</taxon>
        <taxon>Gammaproteobacteria</taxon>
        <taxon>Enterobacterales</taxon>
        <taxon>Bruguierivoracaceae</taxon>
        <taxon>Sodalis</taxon>
    </lineage>
</organism>
<comment type="caution">
    <text evidence="3">The sequence shown here is derived from an EMBL/GenBank/DDBJ whole genome shotgun (WGS) entry which is preliminary data.</text>
</comment>
<dbReference type="AlphaFoldDB" id="A0A4R1N4K5"/>
<accession>A0A4R1N4K5</accession>
<protein>
    <submittedName>
        <fullName evidence="3">Enoyl-CoA hydratase/carnithine racemase</fullName>
    </submittedName>
</protein>
<dbReference type="PANTHER" id="PTHR11941:SF54">
    <property type="entry name" value="ENOYL-COA HYDRATASE, MITOCHONDRIAL"/>
    <property type="match status" value="1"/>
</dbReference>
<dbReference type="InterPro" id="IPR001753">
    <property type="entry name" value="Enoyl-CoA_hydra/iso"/>
</dbReference>
<dbReference type="Proteomes" id="UP000294555">
    <property type="component" value="Unassembled WGS sequence"/>
</dbReference>
<dbReference type="Gene3D" id="3.90.226.10">
    <property type="entry name" value="2-enoyl-CoA Hydratase, Chain A, domain 1"/>
    <property type="match status" value="1"/>
</dbReference>
<proteinExistence type="inferred from homology"/>
<dbReference type="SUPFAM" id="SSF52096">
    <property type="entry name" value="ClpP/crotonase"/>
    <property type="match status" value="1"/>
</dbReference>
<dbReference type="PANTHER" id="PTHR11941">
    <property type="entry name" value="ENOYL-COA HYDRATASE-RELATED"/>
    <property type="match status" value="1"/>
</dbReference>
<gene>
    <name evidence="3" type="ORF">EZJ58_0087</name>
</gene>
<dbReference type="GO" id="GO:0003824">
    <property type="term" value="F:catalytic activity"/>
    <property type="evidence" value="ECO:0007669"/>
    <property type="project" value="InterPro"/>
</dbReference>
<dbReference type="EMBL" id="SJOI01000001">
    <property type="protein sequence ID" value="TCL02095.1"/>
    <property type="molecule type" value="Genomic_DNA"/>
</dbReference>
<evidence type="ECO:0000256" key="2">
    <source>
        <dbReference type="RuleBase" id="RU003707"/>
    </source>
</evidence>
<comment type="similarity">
    <text evidence="1 2">Belongs to the enoyl-CoA hydratase/isomerase family.</text>
</comment>
<dbReference type="PROSITE" id="PS00166">
    <property type="entry name" value="ENOYL_COA_HYDRATASE"/>
    <property type="match status" value="1"/>
</dbReference>
<dbReference type="RefSeq" id="WP_132921070.1">
    <property type="nucleotide sequence ID" value="NZ_SJOI01000001.1"/>
</dbReference>
<evidence type="ECO:0000313" key="3">
    <source>
        <dbReference type="EMBL" id="TCL02095.1"/>
    </source>
</evidence>
<evidence type="ECO:0000256" key="1">
    <source>
        <dbReference type="ARBA" id="ARBA00005254"/>
    </source>
</evidence>
<dbReference type="InterPro" id="IPR018376">
    <property type="entry name" value="Enoyl-CoA_hyd/isom_CS"/>
</dbReference>
<reference evidence="3 4" key="1">
    <citation type="submission" date="2019-02" db="EMBL/GenBank/DDBJ databases">
        <title>Investigation of anaerobic lignin degradation for improved lignocellulosic biofuels.</title>
        <authorList>
            <person name="Deangelis K."/>
        </authorList>
    </citation>
    <scope>NUCLEOTIDE SEQUENCE [LARGE SCALE GENOMIC DNA]</scope>
    <source>
        <strain evidence="3 4">159R</strain>
    </source>
</reference>
<sequence>MSNRTIEFQQSDNYCSIILNREDKCHAINEELIEELDVILSEIESDKHIRLVEVTAKGDKFFCAGGDINSWSAYSPLDMGRKWIKRGNEVFNRLRNLPKLTVANINGHAIGGGLELALCCDIRIARPNAKFSTPEVTLGMIPGWMGIERILSIVPQATAREMLLLGKRLTAGDAAKAGLINLVVEKDDMPAWRAARMEEVGKCGPVALAHIKQLVNSITDKHTSFDHQLLAALMSATADCQSATDAFVRKQSQPPLFSDN</sequence>